<evidence type="ECO:0000256" key="4">
    <source>
        <dbReference type="ARBA" id="ARBA00022824"/>
    </source>
</evidence>
<dbReference type="GO" id="GO:0034389">
    <property type="term" value="P:lipid droplet organization"/>
    <property type="evidence" value="ECO:0007669"/>
    <property type="project" value="InterPro"/>
</dbReference>
<dbReference type="GO" id="GO:0008654">
    <property type="term" value="P:phospholipid biosynthetic process"/>
    <property type="evidence" value="ECO:0007669"/>
    <property type="project" value="TreeGrafter"/>
</dbReference>
<keyword evidence="6" id="KW-0443">Lipid metabolism</keyword>
<dbReference type="GO" id="GO:0019915">
    <property type="term" value="P:lipid storage"/>
    <property type="evidence" value="ECO:0007669"/>
    <property type="project" value="InterPro"/>
</dbReference>
<evidence type="ECO:0000256" key="5">
    <source>
        <dbReference type="ARBA" id="ARBA00022989"/>
    </source>
</evidence>
<feature type="region of interest" description="Disordered" evidence="8">
    <location>
        <begin position="325"/>
        <end position="346"/>
    </location>
</feature>
<keyword evidence="5 9" id="KW-1133">Transmembrane helix</keyword>
<sequence length="377" mass="43606">MATKRKPLHSSPRMNFRSNVGENAEPKGTKPTAPPTSMSEVINLIILHQCKRIIFYNVNLKVGIYLAAVFIISLVTDHATIPRTYFSRSNNIFNIYFVKIGWLWTLLLTVPFILLTAYTYCCGNRKLILKNHLLRLGVATAFWLFFTKSFNYIEVQYGYCKIKGFSTKPSCLRNGHIWNGFDISGHTFLLIYSSLILMEEAKAIIGWEGIRDHIRNEEHYRSQQQLQVSSNPLRYLNENELYILKTSYSKVTPYIRILFLAMTMLLVLWDVMLVSTILYFHIMIEKFVAAVLAILVWYFTYRYWFAQTKMLPTLPGTGSFKYQQAKRPVPTTNRKSSLSNPANGKTLPKFMGMPLYGLKNLDDQYNNDSTNELNTQS</sequence>
<name>A0A6M2DHI5_XENCH</name>
<dbReference type="PANTHER" id="PTHR23129:SF0">
    <property type="entry name" value="ACYL-COENZYME A DIPHOSPHATASE FITM2"/>
    <property type="match status" value="1"/>
</dbReference>
<reference evidence="10" key="1">
    <citation type="submission" date="2020-03" db="EMBL/GenBank/DDBJ databases">
        <title>Transcriptomic Profiling of the Digestive Tract of the Rat Flea, Xenopsylla cheopis, Following Blood Feeding and Infection with Yersinia pestis.</title>
        <authorList>
            <person name="Bland D.M."/>
            <person name="Martens C.A."/>
            <person name="Virtaneva K."/>
            <person name="Kanakabandi K."/>
            <person name="Long D."/>
            <person name="Rosenke R."/>
            <person name="Saturday G.A."/>
            <person name="Hoyt F.H."/>
            <person name="Bruno D.P."/>
            <person name="Ribeiro J.M.C."/>
            <person name="Hinnebusch J."/>
        </authorList>
    </citation>
    <scope>NUCLEOTIDE SEQUENCE</scope>
</reference>
<feature type="transmembrane region" description="Helical" evidence="9">
    <location>
        <begin position="287"/>
        <end position="305"/>
    </location>
</feature>
<keyword evidence="3" id="KW-0378">Hydrolase</keyword>
<feature type="compositionally biased region" description="Polar residues" evidence="8">
    <location>
        <begin position="330"/>
        <end position="343"/>
    </location>
</feature>
<dbReference type="GO" id="GO:0005789">
    <property type="term" value="C:endoplasmic reticulum membrane"/>
    <property type="evidence" value="ECO:0007669"/>
    <property type="project" value="UniProtKB-SubCell"/>
</dbReference>
<evidence type="ECO:0000256" key="8">
    <source>
        <dbReference type="SAM" id="MobiDB-lite"/>
    </source>
</evidence>
<dbReference type="GO" id="GO:0010945">
    <property type="term" value="F:coenzyme A diphosphatase activity"/>
    <property type="evidence" value="ECO:0007669"/>
    <property type="project" value="InterPro"/>
</dbReference>
<dbReference type="Pfam" id="PF10261">
    <property type="entry name" value="FIT"/>
    <property type="match status" value="2"/>
</dbReference>
<comment type="subcellular location">
    <subcellularLocation>
        <location evidence="1">Endoplasmic reticulum membrane</location>
        <topology evidence="1">Multi-pass membrane protein</topology>
    </subcellularLocation>
</comment>
<evidence type="ECO:0000256" key="6">
    <source>
        <dbReference type="ARBA" id="ARBA00023098"/>
    </source>
</evidence>
<evidence type="ECO:0000256" key="9">
    <source>
        <dbReference type="SAM" id="Phobius"/>
    </source>
</evidence>
<keyword evidence="2 9" id="KW-0812">Transmembrane</keyword>
<dbReference type="InterPro" id="IPR046401">
    <property type="entry name" value="FITM1/2"/>
</dbReference>
<feature type="region of interest" description="Disordered" evidence="8">
    <location>
        <begin position="1"/>
        <end position="35"/>
    </location>
</feature>
<feature type="transmembrane region" description="Helical" evidence="9">
    <location>
        <begin position="101"/>
        <end position="121"/>
    </location>
</feature>
<proteinExistence type="inferred from homology"/>
<feature type="compositionally biased region" description="Polar residues" evidence="8">
    <location>
        <begin position="12"/>
        <end position="21"/>
    </location>
</feature>
<feature type="transmembrane region" description="Helical" evidence="9">
    <location>
        <begin position="254"/>
        <end position="280"/>
    </location>
</feature>
<organism evidence="10">
    <name type="scientific">Xenopsylla cheopis</name>
    <name type="common">Oriental rat flea</name>
    <name type="synonym">Pulex cheopis</name>
    <dbReference type="NCBI Taxonomy" id="163159"/>
    <lineage>
        <taxon>Eukaryota</taxon>
        <taxon>Metazoa</taxon>
        <taxon>Ecdysozoa</taxon>
        <taxon>Arthropoda</taxon>
        <taxon>Hexapoda</taxon>
        <taxon>Insecta</taxon>
        <taxon>Pterygota</taxon>
        <taxon>Neoptera</taxon>
        <taxon>Endopterygota</taxon>
        <taxon>Siphonaptera</taxon>
        <taxon>Pulicidae</taxon>
        <taxon>Xenopsyllinae</taxon>
        <taxon>Xenopsylla</taxon>
    </lineage>
</organism>
<dbReference type="InterPro" id="IPR019388">
    <property type="entry name" value="FIT"/>
</dbReference>
<evidence type="ECO:0000313" key="10">
    <source>
        <dbReference type="EMBL" id="NOV45739.1"/>
    </source>
</evidence>
<evidence type="ECO:0000256" key="7">
    <source>
        <dbReference type="ARBA" id="ARBA00023136"/>
    </source>
</evidence>
<evidence type="ECO:0000256" key="1">
    <source>
        <dbReference type="ARBA" id="ARBA00004477"/>
    </source>
</evidence>
<dbReference type="HAMAP" id="MF_03230">
    <property type="entry name" value="FITM2"/>
    <property type="match status" value="1"/>
</dbReference>
<dbReference type="AlphaFoldDB" id="A0A6M2DHI5"/>
<evidence type="ECO:0000256" key="2">
    <source>
        <dbReference type="ARBA" id="ARBA00022692"/>
    </source>
</evidence>
<protein>
    <submittedName>
        <fullName evidence="10">Putative inositol phospholipid synthesis protein scs3p</fullName>
    </submittedName>
</protein>
<evidence type="ECO:0000256" key="3">
    <source>
        <dbReference type="ARBA" id="ARBA00022801"/>
    </source>
</evidence>
<feature type="transmembrane region" description="Helical" evidence="9">
    <location>
        <begin position="62"/>
        <end position="81"/>
    </location>
</feature>
<accession>A0A6M2DHI5</accession>
<dbReference type="PANTHER" id="PTHR23129">
    <property type="entry name" value="ACYL-COENZYME A DIPHOSPHATASE FITM2"/>
    <property type="match status" value="1"/>
</dbReference>
<dbReference type="EMBL" id="GIIL01002013">
    <property type="protein sequence ID" value="NOV45739.1"/>
    <property type="molecule type" value="Transcribed_RNA"/>
</dbReference>
<keyword evidence="4" id="KW-0256">Endoplasmic reticulum</keyword>
<keyword evidence="7 9" id="KW-0472">Membrane</keyword>